<dbReference type="Proteomes" id="UP000526734">
    <property type="component" value="Unassembled WGS sequence"/>
</dbReference>
<evidence type="ECO:0000313" key="3">
    <source>
        <dbReference type="Proteomes" id="UP000526734"/>
    </source>
</evidence>
<dbReference type="EMBL" id="JACGZW010000008">
    <property type="protein sequence ID" value="MBB1156079.1"/>
    <property type="molecule type" value="Genomic_DNA"/>
</dbReference>
<protein>
    <submittedName>
        <fullName evidence="2">Uncharacterized protein</fullName>
    </submittedName>
</protein>
<proteinExistence type="predicted"/>
<name>A0A7W3VZV1_9PSEU</name>
<feature type="region of interest" description="Disordered" evidence="1">
    <location>
        <begin position="59"/>
        <end position="94"/>
    </location>
</feature>
<keyword evidence="3" id="KW-1185">Reference proteome</keyword>
<gene>
    <name evidence="2" type="ORF">H4281_23260</name>
</gene>
<organism evidence="2 3">
    <name type="scientific">Amycolatopsis dendrobii</name>
    <dbReference type="NCBI Taxonomy" id="2760662"/>
    <lineage>
        <taxon>Bacteria</taxon>
        <taxon>Bacillati</taxon>
        <taxon>Actinomycetota</taxon>
        <taxon>Actinomycetes</taxon>
        <taxon>Pseudonocardiales</taxon>
        <taxon>Pseudonocardiaceae</taxon>
        <taxon>Amycolatopsis</taxon>
    </lineage>
</organism>
<reference evidence="2 3" key="1">
    <citation type="submission" date="2020-08" db="EMBL/GenBank/DDBJ databases">
        <title>Amycolatopsis sp. nov. DR6-1 isolated from Dendrobium heterocarpum.</title>
        <authorList>
            <person name="Tedsree N."/>
            <person name="Kuncharoen N."/>
            <person name="Likhitwitayawuid K."/>
            <person name="Tanasupawat S."/>
        </authorList>
    </citation>
    <scope>NUCLEOTIDE SEQUENCE [LARGE SCALE GENOMIC DNA]</scope>
    <source>
        <strain evidence="2 3">DR6-1</strain>
    </source>
</reference>
<evidence type="ECO:0000256" key="1">
    <source>
        <dbReference type="SAM" id="MobiDB-lite"/>
    </source>
</evidence>
<accession>A0A7W3VZV1</accession>
<dbReference type="RefSeq" id="WP_182893047.1">
    <property type="nucleotide sequence ID" value="NZ_JACGZW010000008.1"/>
</dbReference>
<feature type="region of interest" description="Disordered" evidence="1">
    <location>
        <begin position="1"/>
        <end position="24"/>
    </location>
</feature>
<evidence type="ECO:0000313" key="2">
    <source>
        <dbReference type="EMBL" id="MBB1156079.1"/>
    </source>
</evidence>
<dbReference type="AlphaFoldDB" id="A0A7W3VZV1"/>
<sequence>MPRHKQCNSIERHVTRLKSRRRRHEIDDRRARDDEVLGAYFGRFGEVRVALNPPFPSVAALASSGNSPRKRATWSPTTSSSPARRNESVDPGPM</sequence>
<comment type="caution">
    <text evidence="2">The sequence shown here is derived from an EMBL/GenBank/DDBJ whole genome shotgun (WGS) entry which is preliminary data.</text>
</comment>